<keyword evidence="2" id="KW-1185">Reference proteome</keyword>
<reference evidence="1 2" key="1">
    <citation type="submission" date="2024-05" db="EMBL/GenBank/DDBJ databases">
        <title>Genetic variation in Jamaican populations of the coffee berry borer (Hypothenemus hampei).</title>
        <authorList>
            <person name="Errbii M."/>
            <person name="Myrie A."/>
        </authorList>
    </citation>
    <scope>NUCLEOTIDE SEQUENCE [LARGE SCALE GENOMIC DNA]</scope>
    <source>
        <strain evidence="1">JA-Hopewell-2020-01-JO</strain>
        <tissue evidence="1">Whole body</tissue>
    </source>
</reference>
<comment type="caution">
    <text evidence="1">The sequence shown here is derived from an EMBL/GenBank/DDBJ whole genome shotgun (WGS) entry which is preliminary data.</text>
</comment>
<organism evidence="1 2">
    <name type="scientific">Hypothenemus hampei</name>
    <name type="common">Coffee berry borer</name>
    <dbReference type="NCBI Taxonomy" id="57062"/>
    <lineage>
        <taxon>Eukaryota</taxon>
        <taxon>Metazoa</taxon>
        <taxon>Ecdysozoa</taxon>
        <taxon>Arthropoda</taxon>
        <taxon>Hexapoda</taxon>
        <taxon>Insecta</taxon>
        <taxon>Pterygota</taxon>
        <taxon>Neoptera</taxon>
        <taxon>Endopterygota</taxon>
        <taxon>Coleoptera</taxon>
        <taxon>Polyphaga</taxon>
        <taxon>Cucujiformia</taxon>
        <taxon>Curculionidae</taxon>
        <taxon>Scolytinae</taxon>
        <taxon>Hypothenemus</taxon>
    </lineage>
</organism>
<dbReference type="EMBL" id="JBDJPC010000029">
    <property type="protein sequence ID" value="KAL1487556.1"/>
    <property type="molecule type" value="Genomic_DNA"/>
</dbReference>
<name>A0ABD1E3E0_HYPHA</name>
<accession>A0ABD1E3E0</accession>
<gene>
    <name evidence="1" type="ORF">ABEB36_015775</name>
</gene>
<dbReference type="Proteomes" id="UP001566132">
    <property type="component" value="Unassembled WGS sequence"/>
</dbReference>
<evidence type="ECO:0000313" key="2">
    <source>
        <dbReference type="Proteomes" id="UP001566132"/>
    </source>
</evidence>
<proteinExistence type="predicted"/>
<dbReference type="AlphaFoldDB" id="A0ABD1E3E0"/>
<evidence type="ECO:0000313" key="1">
    <source>
        <dbReference type="EMBL" id="KAL1487556.1"/>
    </source>
</evidence>
<protein>
    <submittedName>
        <fullName evidence="1">Uncharacterized protein</fullName>
    </submittedName>
</protein>
<sequence>MWSSRLILYPFIKILYYVYNRATKYLTDAGLCRILHDDYSDSEDDNLPVEHDNSSENEEEVICTSDHETDSEQEYVPGNDDVDITNSDDVVMDEKNMFIGKDNITKWNKTPLASKSKIKAKNILRISPGPTLDLRHLSSEISAFEELIDVSMLEKL</sequence>